<comment type="similarity">
    <text evidence="1">Belongs to the protein kinase superfamily. ADCK protein kinase family.</text>
</comment>
<dbReference type="RefSeq" id="WP_013638302.1">
    <property type="nucleotide sequence ID" value="NC_015185.1"/>
</dbReference>
<dbReference type="HOGENOM" id="CLU_006533_0_0_0"/>
<feature type="transmembrane region" description="Helical" evidence="2">
    <location>
        <begin position="463"/>
        <end position="492"/>
    </location>
</feature>
<dbReference type="GO" id="GO:0004674">
    <property type="term" value="F:protein serine/threonine kinase activity"/>
    <property type="evidence" value="ECO:0007669"/>
    <property type="project" value="UniProtKB-KW"/>
</dbReference>
<keyword evidence="4" id="KW-0418">Kinase</keyword>
<keyword evidence="4" id="KW-0808">Transferase</keyword>
<dbReference type="STRING" id="868864.Dester_0699"/>
<dbReference type="PROSITE" id="PS50011">
    <property type="entry name" value="PROTEIN_KINASE_DOM"/>
    <property type="match status" value="1"/>
</dbReference>
<dbReference type="InterPro" id="IPR050154">
    <property type="entry name" value="UbiB_kinase"/>
</dbReference>
<reference evidence="5" key="2">
    <citation type="submission" date="2011-02" db="EMBL/GenBank/DDBJ databases">
        <title>The complete genome of Desulfurobacterium thermolithotrophum DSM 11699.</title>
        <authorList>
            <consortium name="US DOE Joint Genome Institute (JGI-PGF)"/>
            <person name="Lucas S."/>
            <person name="Copeland A."/>
            <person name="Lapidus A."/>
            <person name="Bruce D."/>
            <person name="Goodwin L."/>
            <person name="Pitluck S."/>
            <person name="Kyrpides N."/>
            <person name="Mavromatis K."/>
            <person name="Pagani I."/>
            <person name="Ivanova N."/>
            <person name="Mikhailova N."/>
            <person name="Daligault H."/>
            <person name="Detter J.C."/>
            <person name="Tapia R."/>
            <person name="Han C."/>
            <person name="Land M."/>
            <person name="Hauser L."/>
            <person name="Markowitz V."/>
            <person name="Cheng J.-F."/>
            <person name="Hugenholtz P."/>
            <person name="Woyke T."/>
            <person name="Wu D."/>
            <person name="Spring S."/>
            <person name="Brambilla E."/>
            <person name="Klenk H.-P."/>
            <person name="Eisen J.A."/>
        </authorList>
    </citation>
    <scope>NUCLEOTIDE SEQUENCE [LARGE SCALE GENOMIC DNA]</scope>
    <source>
        <strain evidence="5">DSM 11699 / BSA</strain>
    </source>
</reference>
<keyword evidence="2" id="KW-0472">Membrane</keyword>
<protein>
    <submittedName>
        <fullName evidence="4">Serine/threonine protein kinase</fullName>
    </submittedName>
</protein>
<dbReference type="InterPro" id="IPR004147">
    <property type="entry name" value="ABC1_dom"/>
</dbReference>
<dbReference type="PANTHER" id="PTHR10566:SF113">
    <property type="entry name" value="PROTEIN ACTIVITY OF BC1 COMPLEX KINASE 7, CHLOROPLASTIC"/>
    <property type="match status" value="1"/>
</dbReference>
<dbReference type="EMBL" id="CP002543">
    <property type="protein sequence ID" value="ADY73346.1"/>
    <property type="molecule type" value="Genomic_DNA"/>
</dbReference>
<dbReference type="Gene3D" id="1.10.510.10">
    <property type="entry name" value="Transferase(Phosphotransferase) domain 1"/>
    <property type="match status" value="1"/>
</dbReference>
<dbReference type="FunCoup" id="F0S3C4">
    <property type="interactions" value="264"/>
</dbReference>
<dbReference type="InterPro" id="IPR000719">
    <property type="entry name" value="Prot_kinase_dom"/>
</dbReference>
<dbReference type="OrthoDB" id="9795390at2"/>
<keyword evidence="2" id="KW-1133">Transmembrane helix</keyword>
<dbReference type="eggNOG" id="COG0661">
    <property type="taxonomic scope" value="Bacteria"/>
</dbReference>
<name>F0S3C4_DESTD</name>
<proteinExistence type="inferred from homology"/>
<dbReference type="Proteomes" id="UP000007102">
    <property type="component" value="Chromosome"/>
</dbReference>
<dbReference type="InterPro" id="IPR011009">
    <property type="entry name" value="Kinase-like_dom_sf"/>
</dbReference>
<dbReference type="PANTHER" id="PTHR10566">
    <property type="entry name" value="CHAPERONE-ACTIVITY OF BC1 COMPLEX CABC1 -RELATED"/>
    <property type="match status" value="1"/>
</dbReference>
<keyword evidence="2" id="KW-0812">Transmembrane</keyword>
<evidence type="ECO:0000313" key="4">
    <source>
        <dbReference type="EMBL" id="ADY73346.1"/>
    </source>
</evidence>
<dbReference type="KEGG" id="dte:Dester_0699"/>
<evidence type="ECO:0000259" key="3">
    <source>
        <dbReference type="PROSITE" id="PS50011"/>
    </source>
</evidence>
<dbReference type="SUPFAM" id="SSF56112">
    <property type="entry name" value="Protein kinase-like (PK-like)"/>
    <property type="match status" value="1"/>
</dbReference>
<keyword evidence="5" id="KW-1185">Reference proteome</keyword>
<gene>
    <name evidence="4" type="ordered locus">Dester_0699</name>
</gene>
<dbReference type="Pfam" id="PF03109">
    <property type="entry name" value="ABC1"/>
    <property type="match status" value="1"/>
</dbReference>
<evidence type="ECO:0000313" key="5">
    <source>
        <dbReference type="Proteomes" id="UP000007102"/>
    </source>
</evidence>
<accession>F0S3C4</accession>
<organism evidence="4 5">
    <name type="scientific">Desulfurobacterium thermolithotrophum (strain DSM 11699 / BSA)</name>
    <dbReference type="NCBI Taxonomy" id="868864"/>
    <lineage>
        <taxon>Bacteria</taxon>
        <taxon>Pseudomonadati</taxon>
        <taxon>Aquificota</taxon>
        <taxon>Aquificia</taxon>
        <taxon>Desulfurobacteriales</taxon>
        <taxon>Desulfurobacteriaceae</taxon>
        <taxon>Desulfurobacterium</taxon>
    </lineage>
</organism>
<dbReference type="GO" id="GO:0005524">
    <property type="term" value="F:ATP binding"/>
    <property type="evidence" value="ECO:0007669"/>
    <property type="project" value="InterPro"/>
</dbReference>
<evidence type="ECO:0000256" key="1">
    <source>
        <dbReference type="ARBA" id="ARBA00009670"/>
    </source>
</evidence>
<dbReference type="Gene3D" id="3.30.200.20">
    <property type="entry name" value="Phosphorylase Kinase, domain 1"/>
    <property type="match status" value="1"/>
</dbReference>
<evidence type="ECO:0000256" key="2">
    <source>
        <dbReference type="SAM" id="Phobius"/>
    </source>
</evidence>
<dbReference type="InParanoid" id="F0S3C4"/>
<dbReference type="AlphaFoldDB" id="F0S3C4"/>
<dbReference type="SMART" id="SM00220">
    <property type="entry name" value="S_TKc"/>
    <property type="match status" value="1"/>
</dbReference>
<keyword evidence="4" id="KW-0723">Serine/threonine-protein kinase</keyword>
<reference evidence="4 5" key="1">
    <citation type="journal article" date="2011" name="Stand. Genomic Sci.">
        <title>Complete genome sequence of the thermophilic sulfur-reducer Desulfurobacterium thermolithotrophum type strain (BSA(T)) from a deep-sea hydrothermal vent.</title>
        <authorList>
            <person name="Goker M."/>
            <person name="Daligault H."/>
            <person name="Mwirichia R."/>
            <person name="Lapidus A."/>
            <person name="Lucas S."/>
            <person name="Deshpande S."/>
            <person name="Pagani I."/>
            <person name="Tapia R."/>
            <person name="Cheng J.F."/>
            <person name="Goodwin L."/>
            <person name="Pitluck S."/>
            <person name="Liolios K."/>
            <person name="Ivanova N."/>
            <person name="Mavromatis K."/>
            <person name="Mikhailova N."/>
            <person name="Pati A."/>
            <person name="Chen A."/>
            <person name="Palaniappan K."/>
            <person name="Han C."/>
            <person name="Land M."/>
            <person name="Hauser L."/>
            <person name="Pan C."/>
            <person name="Brambilla E.M."/>
            <person name="Rohde M."/>
            <person name="Spring S."/>
            <person name="Sikorski J."/>
            <person name="Wirth R."/>
            <person name="Detter J.C."/>
            <person name="Woyke T."/>
            <person name="Bristow J."/>
            <person name="Eisen J.A."/>
            <person name="Markowitz V."/>
            <person name="Hugenholtz P."/>
            <person name="Kyrpides N.C."/>
            <person name="Klenk H.P."/>
        </authorList>
    </citation>
    <scope>NUCLEOTIDE SEQUENCE [LARGE SCALE GENOMIC DNA]</scope>
    <source>
        <strain evidence="5">DSM 11699 / BSA</strain>
    </source>
</reference>
<dbReference type="CDD" id="cd05121">
    <property type="entry name" value="ABC1_ADCK3-like"/>
    <property type="match status" value="1"/>
</dbReference>
<sequence>MRFLHRFWQILGYLYFCTYEHLTNYIPEIIVRLIGFFLFHPYRFLLGYPPPQRLRIAFENLGAAYLKIGQILSTRVDVLPAEYVKELEKLQDRVPPEPLEEILKSCQYLKEHVLEFEREPIGSGSVAQVHWARLKDGREVAIKILRPKAKETIKQDIKVLKKSVSLLSNFIPFFREFRILKIIEELERVLLNELNLTTEAAYMELFRKFSSKEPSLYIPEVIWELTRENVLVIEFIKGRKLNEIKDLPKETRKKLANDFVKIVNRMVFELGIFHGDLHPGNIFILENGKFAFIDFGIVGRLSPDTLAAFFSFSVGVMNKDPDLIINSLKRIGAITKEVNVSLLKREILIFLDRYYNRPLSQIDAEKLFYEELSAARKFKIILPEELVILMKTIAHTESIARLIYDDFRLPPLLKPYLKKLAPKMAINEFRRKSLSLLMTYVDLIEKLPERLSRAPVVSKSRDFFWGIALLGSAVVLSFAPKIILVYLFAVYITNRFYKRQ</sequence>
<feature type="domain" description="Protein kinase" evidence="3">
    <location>
        <begin position="115"/>
        <end position="417"/>
    </location>
</feature>